<dbReference type="Proteomes" id="UP000265520">
    <property type="component" value="Unassembled WGS sequence"/>
</dbReference>
<reference evidence="2 3" key="1">
    <citation type="journal article" date="2018" name="Front. Plant Sci.">
        <title>Red Clover (Trifolium pratense) and Zigzag Clover (T. medium) - A Picture of Genomic Similarities and Differences.</title>
        <authorList>
            <person name="Dluhosova J."/>
            <person name="Istvanek J."/>
            <person name="Nedelnik J."/>
            <person name="Repkova J."/>
        </authorList>
    </citation>
    <scope>NUCLEOTIDE SEQUENCE [LARGE SCALE GENOMIC DNA]</scope>
    <source>
        <strain evidence="3">cv. 10/8</strain>
        <tissue evidence="2">Leaf</tissue>
    </source>
</reference>
<protein>
    <submittedName>
        <fullName evidence="2">Uncharacterized protein</fullName>
    </submittedName>
</protein>
<name>A0A392RUE3_9FABA</name>
<accession>A0A392RUE3</accession>
<comment type="caution">
    <text evidence="2">The sequence shown here is derived from an EMBL/GenBank/DDBJ whole genome shotgun (WGS) entry which is preliminary data.</text>
</comment>
<feature type="region of interest" description="Disordered" evidence="1">
    <location>
        <begin position="1"/>
        <end position="55"/>
    </location>
</feature>
<feature type="compositionally biased region" description="Polar residues" evidence="1">
    <location>
        <begin position="46"/>
        <end position="55"/>
    </location>
</feature>
<dbReference type="EMBL" id="LXQA010277681">
    <property type="protein sequence ID" value="MCI40261.1"/>
    <property type="molecule type" value="Genomic_DNA"/>
</dbReference>
<sequence length="55" mass="5537">SNVDDPPAAPSRDPTMVSKPMVRPTSCIESLPDKGGQAAGPDEHNNGGTSTSVCG</sequence>
<feature type="non-terminal residue" evidence="2">
    <location>
        <position position="1"/>
    </location>
</feature>
<evidence type="ECO:0000313" key="2">
    <source>
        <dbReference type="EMBL" id="MCI40261.1"/>
    </source>
</evidence>
<dbReference type="AlphaFoldDB" id="A0A392RUE3"/>
<organism evidence="2 3">
    <name type="scientific">Trifolium medium</name>
    <dbReference type="NCBI Taxonomy" id="97028"/>
    <lineage>
        <taxon>Eukaryota</taxon>
        <taxon>Viridiplantae</taxon>
        <taxon>Streptophyta</taxon>
        <taxon>Embryophyta</taxon>
        <taxon>Tracheophyta</taxon>
        <taxon>Spermatophyta</taxon>
        <taxon>Magnoliopsida</taxon>
        <taxon>eudicotyledons</taxon>
        <taxon>Gunneridae</taxon>
        <taxon>Pentapetalae</taxon>
        <taxon>rosids</taxon>
        <taxon>fabids</taxon>
        <taxon>Fabales</taxon>
        <taxon>Fabaceae</taxon>
        <taxon>Papilionoideae</taxon>
        <taxon>50 kb inversion clade</taxon>
        <taxon>NPAAA clade</taxon>
        <taxon>Hologalegina</taxon>
        <taxon>IRL clade</taxon>
        <taxon>Trifolieae</taxon>
        <taxon>Trifolium</taxon>
    </lineage>
</organism>
<proteinExistence type="predicted"/>
<evidence type="ECO:0000313" key="3">
    <source>
        <dbReference type="Proteomes" id="UP000265520"/>
    </source>
</evidence>
<keyword evidence="3" id="KW-1185">Reference proteome</keyword>
<evidence type="ECO:0000256" key="1">
    <source>
        <dbReference type="SAM" id="MobiDB-lite"/>
    </source>
</evidence>